<keyword evidence="5" id="KW-1133">Transmembrane helix</keyword>
<feature type="transmembrane region" description="Helical" evidence="5">
    <location>
        <begin position="121"/>
        <end position="142"/>
    </location>
</feature>
<dbReference type="EMBL" id="WSES01000005">
    <property type="protein sequence ID" value="MVW61509.1"/>
    <property type="molecule type" value="Genomic_DNA"/>
</dbReference>
<dbReference type="InterPro" id="IPR017927">
    <property type="entry name" value="FAD-bd_FR_type"/>
</dbReference>
<keyword evidence="2" id="KW-0285">Flavoprotein</keyword>
<organism evidence="8 9">
    <name type="scientific">Massilia cellulosiltytica</name>
    <dbReference type="NCBI Taxonomy" id="2683234"/>
    <lineage>
        <taxon>Bacteria</taxon>
        <taxon>Pseudomonadati</taxon>
        <taxon>Pseudomonadota</taxon>
        <taxon>Betaproteobacteria</taxon>
        <taxon>Burkholderiales</taxon>
        <taxon>Oxalobacteraceae</taxon>
        <taxon>Telluria group</taxon>
        <taxon>Massilia</taxon>
    </lineage>
</organism>
<dbReference type="AlphaFoldDB" id="A0A7X3G0P8"/>
<dbReference type="SUPFAM" id="SSF52218">
    <property type="entry name" value="Flavoproteins"/>
    <property type="match status" value="1"/>
</dbReference>
<dbReference type="InterPro" id="IPR029039">
    <property type="entry name" value="Flavoprotein-like_sf"/>
</dbReference>
<dbReference type="Pfam" id="PF00970">
    <property type="entry name" value="FAD_binding_6"/>
    <property type="match status" value="1"/>
</dbReference>
<feature type="transmembrane region" description="Helical" evidence="5">
    <location>
        <begin position="287"/>
        <end position="313"/>
    </location>
</feature>
<keyword evidence="5" id="KW-0472">Membrane</keyword>
<dbReference type="CDD" id="cd06201">
    <property type="entry name" value="SiR_like2"/>
    <property type="match status" value="1"/>
</dbReference>
<dbReference type="InterPro" id="IPR008333">
    <property type="entry name" value="Cbr1-like_FAD-bd_dom"/>
</dbReference>
<dbReference type="PANTHER" id="PTHR19384">
    <property type="entry name" value="NITRIC OXIDE SYNTHASE-RELATED"/>
    <property type="match status" value="1"/>
</dbReference>
<evidence type="ECO:0000256" key="5">
    <source>
        <dbReference type="SAM" id="Phobius"/>
    </source>
</evidence>
<dbReference type="Gene3D" id="3.40.50.360">
    <property type="match status" value="1"/>
</dbReference>
<dbReference type="Gene3D" id="3.40.50.80">
    <property type="entry name" value="Nucleotide-binding domain of ferredoxin-NADP reductase (FNR) module"/>
    <property type="match status" value="1"/>
</dbReference>
<dbReference type="PRINTS" id="PR00371">
    <property type="entry name" value="FPNCR"/>
</dbReference>
<feature type="transmembrane region" description="Helical" evidence="5">
    <location>
        <begin position="7"/>
        <end position="29"/>
    </location>
</feature>
<dbReference type="RefSeq" id="WP_160409514.1">
    <property type="nucleotide sequence ID" value="NZ_WSES01000005.1"/>
</dbReference>
<evidence type="ECO:0000259" key="6">
    <source>
        <dbReference type="PROSITE" id="PS50902"/>
    </source>
</evidence>
<feature type="domain" description="Flavodoxin-like" evidence="6">
    <location>
        <begin position="333"/>
        <end position="468"/>
    </location>
</feature>
<evidence type="ECO:0000313" key="8">
    <source>
        <dbReference type="EMBL" id="MVW61509.1"/>
    </source>
</evidence>
<keyword evidence="4" id="KW-0028">Amino-acid biosynthesis</keyword>
<evidence type="ECO:0000256" key="1">
    <source>
        <dbReference type="ARBA" id="ARBA00001917"/>
    </source>
</evidence>
<keyword evidence="5" id="KW-0812">Transmembrane</keyword>
<dbReference type="InterPro" id="IPR001433">
    <property type="entry name" value="OxRdtase_FAD/NAD-bd"/>
</dbReference>
<dbReference type="Proteomes" id="UP000443353">
    <property type="component" value="Unassembled WGS sequence"/>
</dbReference>
<sequence>MLRKIHSLPGLVAAVLITVVGITGAILSADPAAERMGTSIPARRNVAELADRVLAHYPGAEQIQRTPSGALIVYYQTGSGAGVDQVDPSSGNRIRSYVPSAFMRWVKQLHRSLLLDTTGRIATAATAIAMLVLCVSGLLLLIKRIGGWHALARPLHGSKSQRWHAEIGRIAVTGLLMSSITGTYMSAATFSLVSDGMQNEPDFPSTTSGGPPAPVGRLSALVATDLADLRELVFPEPGDAAAVYTLRTAQGDGYVDQSSGALLGFRAHGGTRDLYELIYRLHTGEGLWWFGLILGICALTSPWMAVTGVIVWWQRQRAKPRFSGNSPARSAEVLILVGSENNSTWGFARVLHDALRQAGRRVYTAPMNQAPFQESPARLLFILTATYGDGGAPSSADQFLTLLSRRPPDPATQFAVLGFGDSQFSKFCQFAKDVDAAFRAHGCQPALELVTINRQSSQEFARWGVAVGDMLGVELKLEHAPVHPQPFPLYLQERIDYGREESEPTVVLRFVAAPSSGSAGLLDRLFKRHRLPHFEAGDLAGIIPPGSAMPRFYSLASDSRNGVLEICVRKQPGGVCSTYLHGLEVGERIEVFIQPNPQFRPASGASPVILIGAGTGIGPLAGFIRNNTGKYPMYLYWGGRDPESDFLYEPELKNYLADSRLTQLHTAFSRIDNGVRVQTRLTEDAENMRELIGSGGQILVCGSSAMAHSVRMALDEILAPMSLSVQTLRTTGRYREDVF</sequence>
<protein>
    <submittedName>
        <fullName evidence="8">Nitric oxide synthase</fullName>
    </submittedName>
</protein>
<comment type="cofactor">
    <cofactor evidence="1">
        <name>FMN</name>
        <dbReference type="ChEBI" id="CHEBI:58210"/>
    </cofactor>
</comment>
<reference evidence="8 9" key="1">
    <citation type="submission" date="2019-12" db="EMBL/GenBank/DDBJ databases">
        <authorList>
            <person name="Li C."/>
            <person name="Zhao J."/>
        </authorList>
    </citation>
    <scope>NUCLEOTIDE SEQUENCE [LARGE SCALE GENOMIC DNA]</scope>
    <source>
        <strain evidence="8 9">NEAU-DD11</strain>
    </source>
</reference>
<dbReference type="GO" id="GO:0050660">
    <property type="term" value="F:flavin adenine dinucleotide binding"/>
    <property type="evidence" value="ECO:0007669"/>
    <property type="project" value="TreeGrafter"/>
</dbReference>
<keyword evidence="4" id="KW-0198">Cysteine biosynthesis</keyword>
<dbReference type="Pfam" id="PF03929">
    <property type="entry name" value="PepSY_TM"/>
    <property type="match status" value="1"/>
</dbReference>
<dbReference type="InterPro" id="IPR008254">
    <property type="entry name" value="Flavodoxin/NO_synth"/>
</dbReference>
<evidence type="ECO:0000256" key="3">
    <source>
        <dbReference type="ARBA" id="ARBA00022643"/>
    </source>
</evidence>
<evidence type="ECO:0000256" key="2">
    <source>
        <dbReference type="ARBA" id="ARBA00022630"/>
    </source>
</evidence>
<dbReference type="Pfam" id="PF00258">
    <property type="entry name" value="Flavodoxin_1"/>
    <property type="match status" value="1"/>
</dbReference>
<accession>A0A7X3G0P8</accession>
<dbReference type="PANTHER" id="PTHR19384:SF128">
    <property type="entry name" value="NADPH OXIDOREDUCTASE A"/>
    <property type="match status" value="1"/>
</dbReference>
<keyword evidence="3" id="KW-0288">FMN</keyword>
<dbReference type="PROSITE" id="PS51384">
    <property type="entry name" value="FAD_FR"/>
    <property type="match status" value="1"/>
</dbReference>
<dbReference type="InterPro" id="IPR039261">
    <property type="entry name" value="FNR_nucleotide-bd"/>
</dbReference>
<dbReference type="InterPro" id="IPR001709">
    <property type="entry name" value="Flavoprot_Pyr_Nucl_cyt_Rdtase"/>
</dbReference>
<evidence type="ECO:0000256" key="4">
    <source>
        <dbReference type="ARBA" id="ARBA00023192"/>
    </source>
</evidence>
<name>A0A7X3G0P8_9BURK</name>
<dbReference type="GO" id="GO:0005829">
    <property type="term" value="C:cytosol"/>
    <property type="evidence" value="ECO:0007669"/>
    <property type="project" value="TreeGrafter"/>
</dbReference>
<dbReference type="Pfam" id="PF00175">
    <property type="entry name" value="NAD_binding_1"/>
    <property type="match status" value="1"/>
</dbReference>
<dbReference type="InterPro" id="IPR017938">
    <property type="entry name" value="Riboflavin_synthase-like_b-brl"/>
</dbReference>
<gene>
    <name evidence="8" type="ORF">GPY61_16385</name>
</gene>
<keyword evidence="9" id="KW-1185">Reference proteome</keyword>
<evidence type="ECO:0000259" key="7">
    <source>
        <dbReference type="PROSITE" id="PS51384"/>
    </source>
</evidence>
<dbReference type="InterPro" id="IPR005625">
    <property type="entry name" value="PepSY-ass_TM"/>
</dbReference>
<proteinExistence type="predicted"/>
<dbReference type="PROSITE" id="PS50902">
    <property type="entry name" value="FLAVODOXIN_LIKE"/>
    <property type="match status" value="1"/>
</dbReference>
<dbReference type="Gene3D" id="2.40.30.10">
    <property type="entry name" value="Translation factors"/>
    <property type="match status" value="1"/>
</dbReference>
<dbReference type="SUPFAM" id="SSF52343">
    <property type="entry name" value="Ferredoxin reductase-like, C-terminal NADP-linked domain"/>
    <property type="match status" value="1"/>
</dbReference>
<evidence type="ECO:0000313" key="9">
    <source>
        <dbReference type="Proteomes" id="UP000443353"/>
    </source>
</evidence>
<dbReference type="GO" id="GO:0010181">
    <property type="term" value="F:FMN binding"/>
    <property type="evidence" value="ECO:0007669"/>
    <property type="project" value="InterPro"/>
</dbReference>
<comment type="caution">
    <text evidence="8">The sequence shown here is derived from an EMBL/GenBank/DDBJ whole genome shotgun (WGS) entry which is preliminary data.</text>
</comment>
<dbReference type="SUPFAM" id="SSF63380">
    <property type="entry name" value="Riboflavin synthase domain-like"/>
    <property type="match status" value="1"/>
</dbReference>
<feature type="domain" description="FAD-binding FR-type" evidence="7">
    <location>
        <begin position="484"/>
        <end position="602"/>
    </location>
</feature>
<dbReference type="GO" id="GO:0016491">
    <property type="term" value="F:oxidoreductase activity"/>
    <property type="evidence" value="ECO:0007669"/>
    <property type="project" value="InterPro"/>
</dbReference>